<protein>
    <submittedName>
        <fullName evidence="3">Uncharacterized protein LOC103720668 isoform X1</fullName>
    </submittedName>
</protein>
<dbReference type="PIRSF" id="PIRSF009193">
    <property type="entry name" value="UCP009193"/>
    <property type="match status" value="1"/>
</dbReference>
<dbReference type="Proteomes" id="UP000228380">
    <property type="component" value="Chromosome 11"/>
</dbReference>
<dbReference type="InterPro" id="IPR016549">
    <property type="entry name" value="UCP009193"/>
</dbReference>
<name>A0A8B7CYB2_PHODC</name>
<dbReference type="GeneID" id="103720668"/>
<accession>A0A8B7CYB2</accession>
<reference evidence="2" key="1">
    <citation type="journal article" date="2019" name="Nat. Commun.">
        <title>Genome-wide association mapping of date palm fruit traits.</title>
        <authorList>
            <person name="Hazzouri K.M."/>
            <person name="Gros-Balthazard M."/>
            <person name="Flowers J.M."/>
            <person name="Copetti D."/>
            <person name="Lemansour A."/>
            <person name="Lebrun M."/>
            <person name="Masmoudi K."/>
            <person name="Ferrand S."/>
            <person name="Dhar M.I."/>
            <person name="Fresquez Z.A."/>
            <person name="Rosas U."/>
            <person name="Zhang J."/>
            <person name="Talag J."/>
            <person name="Lee S."/>
            <person name="Kudrna D."/>
            <person name="Powell R.F."/>
            <person name="Leitch I.J."/>
            <person name="Krueger R.R."/>
            <person name="Wing R.A."/>
            <person name="Amiri K.M.A."/>
            <person name="Purugganan M.D."/>
        </authorList>
    </citation>
    <scope>NUCLEOTIDE SEQUENCE [LARGE SCALE GENOMIC DNA]</scope>
    <source>
        <strain evidence="2">cv. Khalas</strain>
    </source>
</reference>
<feature type="region of interest" description="Disordered" evidence="1">
    <location>
        <begin position="168"/>
        <end position="216"/>
    </location>
</feature>
<evidence type="ECO:0000313" key="2">
    <source>
        <dbReference type="Proteomes" id="UP000228380"/>
    </source>
</evidence>
<dbReference type="KEGG" id="pda:103720668"/>
<proteinExistence type="predicted"/>
<dbReference type="PANTHER" id="PTHR33675">
    <property type="entry name" value="NUCLEAR RECEPTOR FAMILY 2 GROUP C PROTEIN"/>
    <property type="match status" value="1"/>
</dbReference>
<dbReference type="RefSeq" id="XP_008808717.2">
    <property type="nucleotide sequence ID" value="XM_008810495.4"/>
</dbReference>
<feature type="compositionally biased region" description="Basic and acidic residues" evidence="1">
    <location>
        <begin position="204"/>
        <end position="216"/>
    </location>
</feature>
<sequence>MARRRKSDATRLDEVDRTLYSTFCSAANSLSQFYTQAMNHQKLSFQAGERHALGKVYQWVLRQHEEGSRVNVDDILTYIQNAMDYGGEDAIVSPRLQFQHQHPHLQTTMHFTNSIVQQPSVFFGRAAVGLAPQPSPSDQAKNSVFSNALSSPVRRSLQPYHLAQGSEYEASGYLPTGNGARNHEVNSLSQNQESNCPSSNDSLMDMHSDSPTHESY</sequence>
<feature type="compositionally biased region" description="Polar residues" evidence="1">
    <location>
        <begin position="185"/>
        <end position="202"/>
    </location>
</feature>
<organism evidence="2 3">
    <name type="scientific">Phoenix dactylifera</name>
    <name type="common">Date palm</name>
    <dbReference type="NCBI Taxonomy" id="42345"/>
    <lineage>
        <taxon>Eukaryota</taxon>
        <taxon>Viridiplantae</taxon>
        <taxon>Streptophyta</taxon>
        <taxon>Embryophyta</taxon>
        <taxon>Tracheophyta</taxon>
        <taxon>Spermatophyta</taxon>
        <taxon>Magnoliopsida</taxon>
        <taxon>Liliopsida</taxon>
        <taxon>Arecaceae</taxon>
        <taxon>Coryphoideae</taxon>
        <taxon>Phoeniceae</taxon>
        <taxon>Phoenix</taxon>
    </lineage>
</organism>
<dbReference type="OrthoDB" id="755598at2759"/>
<dbReference type="PANTHER" id="PTHR33675:SF1">
    <property type="entry name" value="HOLOCARBOXYLASE SYNTHETASE"/>
    <property type="match status" value="1"/>
</dbReference>
<evidence type="ECO:0000256" key="1">
    <source>
        <dbReference type="SAM" id="MobiDB-lite"/>
    </source>
</evidence>
<keyword evidence="2" id="KW-1185">Reference proteome</keyword>
<evidence type="ECO:0000313" key="3">
    <source>
        <dbReference type="RefSeq" id="XP_008808717.2"/>
    </source>
</evidence>
<gene>
    <name evidence="3" type="primary">LOC103720668</name>
</gene>
<dbReference type="AlphaFoldDB" id="A0A8B7CYB2"/>
<reference evidence="3" key="2">
    <citation type="submission" date="2025-08" db="UniProtKB">
        <authorList>
            <consortium name="RefSeq"/>
        </authorList>
    </citation>
    <scope>IDENTIFICATION</scope>
    <source>
        <tissue evidence="3">Young leaves</tissue>
    </source>
</reference>